<feature type="domain" description="PPM-type phosphatase" evidence="2">
    <location>
        <begin position="199"/>
        <end position="411"/>
    </location>
</feature>
<evidence type="ECO:0000313" key="3">
    <source>
        <dbReference type="EMBL" id="GAA1193601.1"/>
    </source>
</evidence>
<dbReference type="SUPFAM" id="SSF55781">
    <property type="entry name" value="GAF domain-like"/>
    <property type="match status" value="1"/>
</dbReference>
<accession>A0ABP4FP03</accession>
<dbReference type="SUPFAM" id="SSF81606">
    <property type="entry name" value="PP2C-like"/>
    <property type="match status" value="1"/>
</dbReference>
<comment type="caution">
    <text evidence="3">The sequence shown here is derived from an EMBL/GenBank/DDBJ whole genome shotgun (WGS) entry which is preliminary data.</text>
</comment>
<dbReference type="Proteomes" id="UP001501371">
    <property type="component" value="Unassembled WGS sequence"/>
</dbReference>
<dbReference type="PANTHER" id="PTHR43156">
    <property type="entry name" value="STAGE II SPORULATION PROTEIN E-RELATED"/>
    <property type="match status" value="1"/>
</dbReference>
<evidence type="ECO:0000313" key="4">
    <source>
        <dbReference type="Proteomes" id="UP001501371"/>
    </source>
</evidence>
<dbReference type="Gene3D" id="3.60.40.10">
    <property type="entry name" value="PPM-type phosphatase domain"/>
    <property type="match status" value="1"/>
</dbReference>
<evidence type="ECO:0000256" key="1">
    <source>
        <dbReference type="ARBA" id="ARBA00022801"/>
    </source>
</evidence>
<dbReference type="InterPro" id="IPR036457">
    <property type="entry name" value="PPM-type-like_dom_sf"/>
</dbReference>
<dbReference type="PANTHER" id="PTHR43156:SF2">
    <property type="entry name" value="STAGE II SPORULATION PROTEIN E"/>
    <property type="match status" value="1"/>
</dbReference>
<organism evidence="3 4">
    <name type="scientific">Streptomyces hebeiensis</name>
    <dbReference type="NCBI Taxonomy" id="229486"/>
    <lineage>
        <taxon>Bacteria</taxon>
        <taxon>Bacillati</taxon>
        <taxon>Actinomycetota</taxon>
        <taxon>Actinomycetes</taxon>
        <taxon>Kitasatosporales</taxon>
        <taxon>Streptomycetaceae</taxon>
        <taxon>Streptomyces</taxon>
    </lineage>
</organism>
<sequence>MWEVAVSDEDGARAGVAARLRLMERAPELIGTTLDRVTTAQELAQFLCPGLCDAVAVDLLPDDAPAHRPPPVTLLERVAQAGKPDLVDACGPAGDRAGQHADTAWARAPAEGGAATVPTAADGAPPTALRVPLLAHGRVHGALLAVRESERFTDDETAAMAFVARLTAVHLGHAGRHSAVRDTALNLQRALLAEPGRPHPNLELATRYLPAGGGALVGGDWCESVRLHYGRTLLVVGDVMGHGLDAAVDMSAYRSALRYIASTDLPPHRVLRQVDAAVAESDTRRPATCLLVRMDPVRGKASVAAAGHLPPVVFSGDGTARVLPVSVGPPLGTGLGGYELTTHTITPAETLLMFTDGLVERRDEDIDVSLRRLAAHRLPPGAPVEEVLDRILGLVDHHRAEDDVALLVARIRPRPGRPGHPAGLA</sequence>
<proteinExistence type="predicted"/>
<keyword evidence="4" id="KW-1185">Reference proteome</keyword>
<name>A0ABP4FP03_9ACTN</name>
<keyword evidence="1" id="KW-0378">Hydrolase</keyword>
<dbReference type="SMART" id="SM00331">
    <property type="entry name" value="PP2C_SIG"/>
    <property type="match status" value="1"/>
</dbReference>
<dbReference type="RefSeq" id="WP_344283065.1">
    <property type="nucleotide sequence ID" value="NZ_BAAAKV010000070.1"/>
</dbReference>
<dbReference type="InterPro" id="IPR029016">
    <property type="entry name" value="GAF-like_dom_sf"/>
</dbReference>
<reference evidence="4" key="1">
    <citation type="journal article" date="2019" name="Int. J. Syst. Evol. Microbiol.">
        <title>The Global Catalogue of Microorganisms (GCM) 10K type strain sequencing project: providing services to taxonomists for standard genome sequencing and annotation.</title>
        <authorList>
            <consortium name="The Broad Institute Genomics Platform"/>
            <consortium name="The Broad Institute Genome Sequencing Center for Infectious Disease"/>
            <person name="Wu L."/>
            <person name="Ma J."/>
        </authorList>
    </citation>
    <scope>NUCLEOTIDE SEQUENCE [LARGE SCALE GENOMIC DNA]</scope>
    <source>
        <strain evidence="4">JCM 12696</strain>
    </source>
</reference>
<gene>
    <name evidence="3" type="ORF">GCM10009654_58480</name>
</gene>
<dbReference type="EMBL" id="BAAAKV010000070">
    <property type="protein sequence ID" value="GAA1193601.1"/>
    <property type="molecule type" value="Genomic_DNA"/>
</dbReference>
<dbReference type="InterPro" id="IPR052016">
    <property type="entry name" value="Bact_Sigma-Reg"/>
</dbReference>
<dbReference type="Gene3D" id="3.30.450.40">
    <property type="match status" value="1"/>
</dbReference>
<dbReference type="InterPro" id="IPR001932">
    <property type="entry name" value="PPM-type_phosphatase-like_dom"/>
</dbReference>
<evidence type="ECO:0000259" key="2">
    <source>
        <dbReference type="SMART" id="SM00331"/>
    </source>
</evidence>
<protein>
    <recommendedName>
        <fullName evidence="2">PPM-type phosphatase domain-containing protein</fullName>
    </recommendedName>
</protein>
<dbReference type="Pfam" id="PF07228">
    <property type="entry name" value="SpoIIE"/>
    <property type="match status" value="1"/>
</dbReference>